<proteinExistence type="inferred from homology"/>
<evidence type="ECO:0000313" key="9">
    <source>
        <dbReference type="EMBL" id="KAH6869339.1"/>
    </source>
</evidence>
<accession>A0A9P8VR78</accession>
<evidence type="ECO:0000256" key="2">
    <source>
        <dbReference type="ARBA" id="ARBA00004177"/>
    </source>
</evidence>
<evidence type="ECO:0000256" key="7">
    <source>
        <dbReference type="ARBA" id="ARBA00029808"/>
    </source>
</evidence>
<dbReference type="Pfam" id="PF10241">
    <property type="entry name" value="KxDL"/>
    <property type="match status" value="1"/>
</dbReference>
<dbReference type="PANTHER" id="PTHR37787">
    <property type="entry name" value="BIOGENESIS OF LYSOSOME-RELATED ORGANELLES COMPLEX 1 SUBUNIT KXD1"/>
    <property type="match status" value="1"/>
</dbReference>
<dbReference type="InterPro" id="IPR051390">
    <property type="entry name" value="BLOC-1_subunit_KXD1"/>
</dbReference>
<reference evidence="9 10" key="1">
    <citation type="journal article" date="2021" name="Nat. Commun.">
        <title>Genetic determinants of endophytism in the Arabidopsis root mycobiome.</title>
        <authorList>
            <person name="Mesny F."/>
            <person name="Miyauchi S."/>
            <person name="Thiergart T."/>
            <person name="Pickel B."/>
            <person name="Atanasova L."/>
            <person name="Karlsson M."/>
            <person name="Huettel B."/>
            <person name="Barry K.W."/>
            <person name="Haridas S."/>
            <person name="Chen C."/>
            <person name="Bauer D."/>
            <person name="Andreopoulos W."/>
            <person name="Pangilinan J."/>
            <person name="LaButti K."/>
            <person name="Riley R."/>
            <person name="Lipzen A."/>
            <person name="Clum A."/>
            <person name="Drula E."/>
            <person name="Henrissat B."/>
            <person name="Kohler A."/>
            <person name="Grigoriev I.V."/>
            <person name="Martin F.M."/>
            <person name="Hacquard S."/>
        </authorList>
    </citation>
    <scope>NUCLEOTIDE SEQUENCE [LARGE SCALE GENOMIC DNA]</scope>
    <source>
        <strain evidence="9 10">MPI-CAGE-CH-0241</strain>
    </source>
</reference>
<evidence type="ECO:0000313" key="10">
    <source>
        <dbReference type="Proteomes" id="UP000777438"/>
    </source>
</evidence>
<evidence type="ECO:0000256" key="1">
    <source>
        <dbReference type="ARBA" id="ARBA00002069"/>
    </source>
</evidence>
<comment type="caution">
    <text evidence="9">The sequence shown here is derived from an EMBL/GenBank/DDBJ whole genome shotgun (WGS) entry which is preliminary data.</text>
</comment>
<sequence length="204" mass="22973">MPAYSMPLSVHSKGTNYPTNSQYSVFPPECEDIASSTSSIPTSNNCKYSTTSSSYLNIYGDYESTGSAGDMNFQENMQDRLANSVDHSPLDRSLAIQAQTKLDAKHHELLELQRKAQARLAKTLERFQQGTRDTYEVRNDLEWTKEKVRSLKSKASRKHAKDYSKACARYPPPRTRGILCKCFFGSDDHISCVRQKGLAFGKVI</sequence>
<dbReference type="InterPro" id="IPR019371">
    <property type="entry name" value="KxDL_dom"/>
</dbReference>
<dbReference type="EMBL" id="JAGPYM010000074">
    <property type="protein sequence ID" value="KAH6869339.1"/>
    <property type="molecule type" value="Genomic_DNA"/>
</dbReference>
<protein>
    <recommendedName>
        <fullName evidence="4">Biogenesis of lysosome-related organelles complex 1 subunit KXD1</fullName>
    </recommendedName>
    <alternativeName>
        <fullName evidence="7">KxDL homolog</fullName>
    </alternativeName>
</protein>
<dbReference type="GO" id="GO:0005768">
    <property type="term" value="C:endosome"/>
    <property type="evidence" value="ECO:0007669"/>
    <property type="project" value="UniProtKB-SubCell"/>
</dbReference>
<organism evidence="9 10">
    <name type="scientific">Thelonectria olida</name>
    <dbReference type="NCBI Taxonomy" id="1576542"/>
    <lineage>
        <taxon>Eukaryota</taxon>
        <taxon>Fungi</taxon>
        <taxon>Dikarya</taxon>
        <taxon>Ascomycota</taxon>
        <taxon>Pezizomycotina</taxon>
        <taxon>Sordariomycetes</taxon>
        <taxon>Hypocreomycetidae</taxon>
        <taxon>Hypocreales</taxon>
        <taxon>Nectriaceae</taxon>
        <taxon>Thelonectria</taxon>
    </lineage>
</organism>
<comment type="similarity">
    <text evidence="3">Belongs to the KXD1 family.</text>
</comment>
<evidence type="ECO:0000256" key="4">
    <source>
        <dbReference type="ARBA" id="ARBA00016207"/>
    </source>
</evidence>
<name>A0A9P8VR78_9HYPO</name>
<keyword evidence="5" id="KW-0813">Transport</keyword>
<keyword evidence="6" id="KW-0967">Endosome</keyword>
<dbReference type="GO" id="GO:0032880">
    <property type="term" value="P:regulation of protein localization"/>
    <property type="evidence" value="ECO:0007669"/>
    <property type="project" value="TreeGrafter"/>
</dbReference>
<comment type="subcellular location">
    <subcellularLocation>
        <location evidence="2">Endosome</location>
    </subcellularLocation>
</comment>
<evidence type="ECO:0000259" key="8">
    <source>
        <dbReference type="Pfam" id="PF10241"/>
    </source>
</evidence>
<comment type="function">
    <text evidence="1">Component of the biogenesis of lysosome-related organelles complex-1 (BLOC-1) involved in endosomal cargo sorting.</text>
</comment>
<dbReference type="GO" id="GO:0007032">
    <property type="term" value="P:endosome organization"/>
    <property type="evidence" value="ECO:0007669"/>
    <property type="project" value="TreeGrafter"/>
</dbReference>
<dbReference type="GO" id="GO:0031083">
    <property type="term" value="C:BLOC-1 complex"/>
    <property type="evidence" value="ECO:0007669"/>
    <property type="project" value="TreeGrafter"/>
</dbReference>
<evidence type="ECO:0000256" key="5">
    <source>
        <dbReference type="ARBA" id="ARBA00022448"/>
    </source>
</evidence>
<dbReference type="AlphaFoldDB" id="A0A9P8VR78"/>
<evidence type="ECO:0000256" key="3">
    <source>
        <dbReference type="ARBA" id="ARBA00005913"/>
    </source>
</evidence>
<gene>
    <name evidence="9" type="ORF">B0T10DRAFT_594799</name>
</gene>
<dbReference type="PANTHER" id="PTHR37787:SF1">
    <property type="entry name" value="BIOGENESIS OF LYSOSOME-RELATED ORGANELLES COMPLEX 1 SUBUNIT KXD1"/>
    <property type="match status" value="1"/>
</dbReference>
<evidence type="ECO:0000256" key="6">
    <source>
        <dbReference type="ARBA" id="ARBA00022753"/>
    </source>
</evidence>
<keyword evidence="10" id="KW-1185">Reference proteome</keyword>
<dbReference type="OrthoDB" id="4089816at2759"/>
<feature type="domain" description="KxDL" evidence="8">
    <location>
        <begin position="80"/>
        <end position="163"/>
    </location>
</feature>
<dbReference type="Proteomes" id="UP000777438">
    <property type="component" value="Unassembled WGS sequence"/>
</dbReference>